<organism evidence="9 10">
    <name type="scientific">Phascolomyces articulosus</name>
    <dbReference type="NCBI Taxonomy" id="60185"/>
    <lineage>
        <taxon>Eukaryota</taxon>
        <taxon>Fungi</taxon>
        <taxon>Fungi incertae sedis</taxon>
        <taxon>Mucoromycota</taxon>
        <taxon>Mucoromycotina</taxon>
        <taxon>Mucoromycetes</taxon>
        <taxon>Mucorales</taxon>
        <taxon>Lichtheimiaceae</taxon>
        <taxon>Phascolomyces</taxon>
    </lineage>
</organism>
<feature type="region of interest" description="Disordered" evidence="6">
    <location>
        <begin position="1"/>
        <end position="54"/>
    </location>
</feature>
<proteinExistence type="predicted"/>
<feature type="transmembrane region" description="Helical" evidence="7">
    <location>
        <begin position="228"/>
        <end position="248"/>
    </location>
</feature>
<sequence length="542" mass="59738">MSSTTKEELNHGDENNNDNSYSKETLNDPESNPTTKDQQRNSAVSSTCHSKDTRSETLIEQPHCIHRPFKKLMIACIGSFTGIISPFSSTIYYPALTPISEDFHVTITLVNLTVTMYMIFQAFSPSFWGPIADLWGRRPIFLATLTIYSGVCIGLALAPNFPVFLVLRMLQAFGSSSSGALGAGVIGDITTPSERGAYFSIYTSCVMATTAFGPIVGGAIAQQLTWRWVFWVLLMIGVLSIFVVLFFLPETLRSLVGNGSGYANPTPSQWLKRKMSKPVQDQNYTNTTMTTTKKNNSHFRQLPNFIRPFMVLRYPDVITVLIINGCYYAILFVYMTTTPTHFQAIYGLNTLQVGLCYIPYGIGSVIGSFLAGRILNRDFRIVARKQGMLPEQVKKSGKLDPDFPIYRARLRSAWLQFTISQLVTIAYGWTLYVQAHLAVPLVLQFIVGLSIASVLNCCQTLMVDLFPNSSASITGTGNIIKSSLGALATATIEPGIESIGLGWMFTTLGLILTLSNAFIPVLIKYGPEWSKKRREAAAAATA</sequence>
<dbReference type="Proteomes" id="UP001209540">
    <property type="component" value="Unassembled WGS sequence"/>
</dbReference>
<protein>
    <submittedName>
        <fullName evidence="9">Major facilitator superfamily domain-containing protein</fullName>
    </submittedName>
</protein>
<dbReference type="Gene3D" id="1.20.1250.20">
    <property type="entry name" value="MFS general substrate transporter like domains"/>
    <property type="match status" value="1"/>
</dbReference>
<evidence type="ECO:0000256" key="5">
    <source>
        <dbReference type="ARBA" id="ARBA00023136"/>
    </source>
</evidence>
<name>A0AAD5JXY3_9FUNG</name>
<keyword evidence="5 7" id="KW-0472">Membrane</keyword>
<dbReference type="InterPro" id="IPR011701">
    <property type="entry name" value="MFS"/>
</dbReference>
<accession>A0AAD5JXY3</accession>
<feature type="transmembrane region" description="Helical" evidence="7">
    <location>
        <begin position="165"/>
        <end position="187"/>
    </location>
</feature>
<evidence type="ECO:0000256" key="4">
    <source>
        <dbReference type="ARBA" id="ARBA00022989"/>
    </source>
</evidence>
<dbReference type="PANTHER" id="PTHR23502">
    <property type="entry name" value="MAJOR FACILITATOR SUPERFAMILY"/>
    <property type="match status" value="1"/>
</dbReference>
<feature type="transmembrane region" description="Helical" evidence="7">
    <location>
        <begin position="105"/>
        <end position="128"/>
    </location>
</feature>
<gene>
    <name evidence="9" type="ORF">BDA99DRAFT_592643</name>
</gene>
<feature type="transmembrane region" description="Helical" evidence="7">
    <location>
        <begin position="140"/>
        <end position="159"/>
    </location>
</feature>
<dbReference type="AlphaFoldDB" id="A0AAD5JXY3"/>
<keyword evidence="3 7" id="KW-0812">Transmembrane</keyword>
<evidence type="ECO:0000313" key="10">
    <source>
        <dbReference type="Proteomes" id="UP001209540"/>
    </source>
</evidence>
<reference evidence="9" key="1">
    <citation type="journal article" date="2022" name="IScience">
        <title>Evolution of zygomycete secretomes and the origins of terrestrial fungal ecologies.</title>
        <authorList>
            <person name="Chang Y."/>
            <person name="Wang Y."/>
            <person name="Mondo S."/>
            <person name="Ahrendt S."/>
            <person name="Andreopoulos W."/>
            <person name="Barry K."/>
            <person name="Beard J."/>
            <person name="Benny G.L."/>
            <person name="Blankenship S."/>
            <person name="Bonito G."/>
            <person name="Cuomo C."/>
            <person name="Desiro A."/>
            <person name="Gervers K.A."/>
            <person name="Hundley H."/>
            <person name="Kuo A."/>
            <person name="LaButti K."/>
            <person name="Lang B.F."/>
            <person name="Lipzen A."/>
            <person name="O'Donnell K."/>
            <person name="Pangilinan J."/>
            <person name="Reynolds N."/>
            <person name="Sandor L."/>
            <person name="Smith M.E."/>
            <person name="Tsang A."/>
            <person name="Grigoriev I.V."/>
            <person name="Stajich J.E."/>
            <person name="Spatafora J.W."/>
        </authorList>
    </citation>
    <scope>NUCLEOTIDE SEQUENCE</scope>
    <source>
        <strain evidence="9">RSA 2281</strain>
    </source>
</reference>
<dbReference type="PANTHER" id="PTHR23502:SF51">
    <property type="entry name" value="QUINIDINE RESISTANCE PROTEIN 1-RELATED"/>
    <property type="match status" value="1"/>
</dbReference>
<evidence type="ECO:0000256" key="6">
    <source>
        <dbReference type="SAM" id="MobiDB-lite"/>
    </source>
</evidence>
<evidence type="ECO:0000256" key="3">
    <source>
        <dbReference type="ARBA" id="ARBA00022692"/>
    </source>
</evidence>
<keyword evidence="4 7" id="KW-1133">Transmembrane helix</keyword>
<feature type="compositionally biased region" description="Basic and acidic residues" evidence="6">
    <location>
        <begin position="1"/>
        <end position="14"/>
    </location>
</feature>
<dbReference type="PROSITE" id="PS50850">
    <property type="entry name" value="MFS"/>
    <property type="match status" value="1"/>
</dbReference>
<feature type="transmembrane region" description="Helical" evidence="7">
    <location>
        <begin position="502"/>
        <end position="523"/>
    </location>
</feature>
<feature type="transmembrane region" description="Helical" evidence="7">
    <location>
        <begin position="357"/>
        <end position="375"/>
    </location>
</feature>
<feature type="transmembrane region" description="Helical" evidence="7">
    <location>
        <begin position="438"/>
        <end position="458"/>
    </location>
</feature>
<feature type="transmembrane region" description="Helical" evidence="7">
    <location>
        <begin position="72"/>
        <end position="93"/>
    </location>
</feature>
<evidence type="ECO:0000259" key="8">
    <source>
        <dbReference type="PROSITE" id="PS50850"/>
    </source>
</evidence>
<comment type="caution">
    <text evidence="9">The sequence shown here is derived from an EMBL/GenBank/DDBJ whole genome shotgun (WGS) entry which is preliminary data.</text>
</comment>
<reference evidence="9" key="2">
    <citation type="submission" date="2023-02" db="EMBL/GenBank/DDBJ databases">
        <authorList>
            <consortium name="DOE Joint Genome Institute"/>
            <person name="Mondo S.J."/>
            <person name="Chang Y."/>
            <person name="Wang Y."/>
            <person name="Ahrendt S."/>
            <person name="Andreopoulos W."/>
            <person name="Barry K."/>
            <person name="Beard J."/>
            <person name="Benny G.L."/>
            <person name="Blankenship S."/>
            <person name="Bonito G."/>
            <person name="Cuomo C."/>
            <person name="Desiro A."/>
            <person name="Gervers K.A."/>
            <person name="Hundley H."/>
            <person name="Kuo A."/>
            <person name="LaButti K."/>
            <person name="Lang B.F."/>
            <person name="Lipzen A."/>
            <person name="O'Donnell K."/>
            <person name="Pangilinan J."/>
            <person name="Reynolds N."/>
            <person name="Sandor L."/>
            <person name="Smith M.W."/>
            <person name="Tsang A."/>
            <person name="Grigoriev I.V."/>
            <person name="Stajich J.E."/>
            <person name="Spatafora J.W."/>
        </authorList>
    </citation>
    <scope>NUCLEOTIDE SEQUENCE</scope>
    <source>
        <strain evidence="9">RSA 2281</strain>
    </source>
</reference>
<keyword evidence="10" id="KW-1185">Reference proteome</keyword>
<dbReference type="InterPro" id="IPR036259">
    <property type="entry name" value="MFS_trans_sf"/>
</dbReference>
<keyword evidence="2" id="KW-0813">Transport</keyword>
<feature type="transmembrane region" description="Helical" evidence="7">
    <location>
        <begin position="317"/>
        <end position="337"/>
    </location>
</feature>
<feature type="compositionally biased region" description="Polar residues" evidence="6">
    <location>
        <begin position="17"/>
        <end position="48"/>
    </location>
</feature>
<evidence type="ECO:0000256" key="7">
    <source>
        <dbReference type="SAM" id="Phobius"/>
    </source>
</evidence>
<dbReference type="Pfam" id="PF07690">
    <property type="entry name" value="MFS_1"/>
    <property type="match status" value="1"/>
</dbReference>
<evidence type="ECO:0000313" key="9">
    <source>
        <dbReference type="EMBL" id="KAI9246067.1"/>
    </source>
</evidence>
<dbReference type="GO" id="GO:0022857">
    <property type="term" value="F:transmembrane transporter activity"/>
    <property type="evidence" value="ECO:0007669"/>
    <property type="project" value="InterPro"/>
</dbReference>
<dbReference type="EMBL" id="JAIXMP010000048">
    <property type="protein sequence ID" value="KAI9246067.1"/>
    <property type="molecule type" value="Genomic_DNA"/>
</dbReference>
<comment type="subcellular location">
    <subcellularLocation>
        <location evidence="1">Membrane</location>
        <topology evidence="1">Multi-pass membrane protein</topology>
    </subcellularLocation>
</comment>
<evidence type="ECO:0000256" key="2">
    <source>
        <dbReference type="ARBA" id="ARBA00022448"/>
    </source>
</evidence>
<dbReference type="CDD" id="cd17323">
    <property type="entry name" value="MFS_Tpo1_MDR_like"/>
    <property type="match status" value="1"/>
</dbReference>
<evidence type="ECO:0000256" key="1">
    <source>
        <dbReference type="ARBA" id="ARBA00004141"/>
    </source>
</evidence>
<dbReference type="SUPFAM" id="SSF103473">
    <property type="entry name" value="MFS general substrate transporter"/>
    <property type="match status" value="1"/>
</dbReference>
<feature type="transmembrane region" description="Helical" evidence="7">
    <location>
        <begin position="199"/>
        <end position="222"/>
    </location>
</feature>
<dbReference type="InterPro" id="IPR020846">
    <property type="entry name" value="MFS_dom"/>
</dbReference>
<dbReference type="GO" id="GO:0005886">
    <property type="term" value="C:plasma membrane"/>
    <property type="evidence" value="ECO:0007669"/>
    <property type="project" value="TreeGrafter"/>
</dbReference>
<feature type="domain" description="Major facilitator superfamily (MFS) profile" evidence="8">
    <location>
        <begin position="74"/>
        <end position="527"/>
    </location>
</feature>
<dbReference type="FunFam" id="1.20.1720.10:FF:000009">
    <property type="entry name" value="MFS multidrug transporter"/>
    <property type="match status" value="1"/>
</dbReference>